<name>A0A660L682_9BACL</name>
<feature type="transmembrane region" description="Helical" evidence="1">
    <location>
        <begin position="111"/>
        <end position="134"/>
    </location>
</feature>
<feature type="transmembrane region" description="Helical" evidence="1">
    <location>
        <begin position="12"/>
        <end position="35"/>
    </location>
</feature>
<reference evidence="3 4" key="1">
    <citation type="submission" date="2018-10" db="EMBL/GenBank/DDBJ databases">
        <title>Genomic Encyclopedia of Type Strains, Phase IV (KMG-IV): sequencing the most valuable type-strain genomes for metagenomic binning, comparative biology and taxonomic classification.</title>
        <authorList>
            <person name="Goeker M."/>
        </authorList>
    </citation>
    <scope>NUCLEOTIDE SEQUENCE [LARGE SCALE GENOMIC DNA]</scope>
    <source>
        <strain evidence="3 4">DSM 22653</strain>
    </source>
</reference>
<feature type="transmembrane region" description="Helical" evidence="1">
    <location>
        <begin position="164"/>
        <end position="183"/>
    </location>
</feature>
<comment type="caution">
    <text evidence="3">The sequence shown here is derived from an EMBL/GenBank/DDBJ whole genome shotgun (WGS) entry which is preliminary data.</text>
</comment>
<dbReference type="EMBL" id="RBIJ01000001">
    <property type="protein sequence ID" value="RKQ88835.1"/>
    <property type="molecule type" value="Genomic_DNA"/>
</dbReference>
<dbReference type="Pfam" id="PF22570">
    <property type="entry name" value="LiaF-TM"/>
    <property type="match status" value="1"/>
</dbReference>
<feature type="domain" description="LiaF transmembrane" evidence="2">
    <location>
        <begin position="113"/>
        <end position="184"/>
    </location>
</feature>
<evidence type="ECO:0000313" key="3">
    <source>
        <dbReference type="EMBL" id="RKQ88835.1"/>
    </source>
</evidence>
<accession>A0A660L682</accession>
<sequence length="186" mass="20716">MSRFWEEGVKDLGNMAAGRVLSAFALIMLGLVWLLERMSVLHVDPNAAIHLLWPLLLVYVGLEGILRGNMRVLGSITLLLGIGLFLVNLGLRINVEGYVAERLVLRLPFLTLYVGAFLVRYWPVFLVVSGIVALLQAGKRWVGAILFFVGFFLQMHVLGMVDELPWDILWSLSLASIGLNLLFPDA</sequence>
<keyword evidence="1" id="KW-1133">Transmembrane helix</keyword>
<keyword evidence="4" id="KW-1185">Reference proteome</keyword>
<dbReference type="Proteomes" id="UP000267019">
    <property type="component" value="Unassembled WGS sequence"/>
</dbReference>
<evidence type="ECO:0000259" key="2">
    <source>
        <dbReference type="Pfam" id="PF22570"/>
    </source>
</evidence>
<keyword evidence="1" id="KW-0812">Transmembrane</keyword>
<feature type="transmembrane region" description="Helical" evidence="1">
    <location>
        <begin position="72"/>
        <end position="91"/>
    </location>
</feature>
<organism evidence="3 4">
    <name type="scientific">Brockia lithotrophica</name>
    <dbReference type="NCBI Taxonomy" id="933949"/>
    <lineage>
        <taxon>Bacteria</taxon>
        <taxon>Bacillati</taxon>
        <taxon>Bacillota</taxon>
        <taxon>Bacilli</taxon>
        <taxon>Bacillales</taxon>
        <taxon>Bacillales Family X. Incertae Sedis</taxon>
        <taxon>Brockia</taxon>
    </lineage>
</organism>
<dbReference type="OrthoDB" id="2351415at2"/>
<dbReference type="InterPro" id="IPR054331">
    <property type="entry name" value="LiaF_TM"/>
</dbReference>
<evidence type="ECO:0000256" key="1">
    <source>
        <dbReference type="SAM" id="Phobius"/>
    </source>
</evidence>
<feature type="transmembrane region" description="Helical" evidence="1">
    <location>
        <begin position="47"/>
        <end position="65"/>
    </location>
</feature>
<keyword evidence="1" id="KW-0472">Membrane</keyword>
<evidence type="ECO:0000313" key="4">
    <source>
        <dbReference type="Proteomes" id="UP000267019"/>
    </source>
</evidence>
<protein>
    <recommendedName>
        <fullName evidence="2">LiaF transmembrane domain-containing protein</fullName>
    </recommendedName>
</protein>
<proteinExistence type="predicted"/>
<dbReference type="RefSeq" id="WP_147401968.1">
    <property type="nucleotide sequence ID" value="NZ_RBIJ01000001.1"/>
</dbReference>
<gene>
    <name evidence="3" type="ORF">C7438_0479</name>
</gene>
<dbReference type="AlphaFoldDB" id="A0A660L682"/>
<feature type="transmembrane region" description="Helical" evidence="1">
    <location>
        <begin position="141"/>
        <end position="158"/>
    </location>
</feature>